<gene>
    <name evidence="1" type="ORF">GTC17254_02410</name>
</gene>
<organism evidence="1">
    <name type="scientific">Prevotella sp. GTC17254</name>
    <dbReference type="NCBI Taxonomy" id="3236794"/>
    <lineage>
        <taxon>Bacteria</taxon>
        <taxon>Pseudomonadati</taxon>
        <taxon>Bacteroidota</taxon>
        <taxon>Bacteroidia</taxon>
        <taxon>Bacteroidales</taxon>
        <taxon>Prevotellaceae</taxon>
        <taxon>Prevotella</taxon>
    </lineage>
</organism>
<evidence type="ECO:0008006" key="2">
    <source>
        <dbReference type="Google" id="ProtNLM"/>
    </source>
</evidence>
<dbReference type="EMBL" id="AP035786">
    <property type="protein sequence ID" value="BFO72644.1"/>
    <property type="molecule type" value="Genomic_DNA"/>
</dbReference>
<name>A0AB33ITX7_9BACT</name>
<proteinExistence type="predicted"/>
<sequence>MIPGNAIVYKCPHCGEKKELMSLLSGNTFDARYWSDYKTEYPELPEVSLIQKCPKCGKYYLISRMEAVFGDDYSEELGELSYEETLEAVKILLQEELTPQEEASILLYFIHAFNDKYNRDEIVSVPIEEDKLFKKYIHQILQITDCWKETYELILKAELLRESGLFNEALAVIESILFQNDQEKQLASRIKEECAKSNRRVFELSNMENVFIENDYLNQDDTDLNLDNDNTYPF</sequence>
<accession>A0AB33ITX7</accession>
<evidence type="ECO:0000313" key="1">
    <source>
        <dbReference type="EMBL" id="BFO72644.1"/>
    </source>
</evidence>
<dbReference type="AlphaFoldDB" id="A0AB33ITX7"/>
<reference evidence="1" key="1">
    <citation type="submission" date="2024-07" db="EMBL/GenBank/DDBJ databases">
        <title>Complete genome sequence of Prevotella sp. YM-2024 GTC17254.</title>
        <authorList>
            <person name="Hayashi M."/>
            <person name="Muto Y."/>
            <person name="Tanaka K."/>
            <person name="Niwa H."/>
        </authorList>
    </citation>
    <scope>NUCLEOTIDE SEQUENCE</scope>
    <source>
        <strain evidence="1">GTC17254</strain>
    </source>
</reference>
<protein>
    <recommendedName>
        <fullName evidence="2">CpXC domain-containing protein</fullName>
    </recommendedName>
</protein>